<keyword evidence="8" id="KW-1185">Reference proteome</keyword>
<feature type="transmembrane region" description="Helical" evidence="6">
    <location>
        <begin position="163"/>
        <end position="181"/>
    </location>
</feature>
<sequence length="279" mass="30966">MFDALFTTQGLISLLTLTALEIVLGIDNIIFISIIADKLPESSRKSARLVGLCCALIVRIFLLFTITWIIGLKEDLFVIKIEALEIYTGISVRDLILFFGGLFLMGKSTSEIHAKMEEVENEGLIEKKKASFFVVIIQIVLVDIVFSFDSILTAIGLVPPEQVGIMISAVVVSMGVMMLAVGKISDFVNQHPTIKMLALSFLIMIGMLLVGESVDFHIPKGYIYFAMAFAFSMEMLNIRLRKKAAANMAKRTVATKITTEDLKANNIEQAKEEFTQEQL</sequence>
<name>A0A1I2C9J2_9BACT</name>
<gene>
    <name evidence="7" type="ORF">SAMN04488541_1004156</name>
</gene>
<dbReference type="RefSeq" id="WP_091540177.1">
    <property type="nucleotide sequence ID" value="NZ_FONY01000004.1"/>
</dbReference>
<comment type="similarity">
    <text evidence="2">Belongs to the TerC family.</text>
</comment>
<evidence type="ECO:0000313" key="7">
    <source>
        <dbReference type="EMBL" id="SFE64934.1"/>
    </source>
</evidence>
<evidence type="ECO:0000256" key="3">
    <source>
        <dbReference type="ARBA" id="ARBA00022692"/>
    </source>
</evidence>
<dbReference type="EMBL" id="FONY01000004">
    <property type="protein sequence ID" value="SFE64934.1"/>
    <property type="molecule type" value="Genomic_DNA"/>
</dbReference>
<protein>
    <submittedName>
        <fullName evidence="7">Membrane protein TerC, possibly involved in tellurium resistance</fullName>
    </submittedName>
</protein>
<dbReference type="PANTHER" id="PTHR30238">
    <property type="entry name" value="MEMBRANE BOUND PREDICTED REDOX MODULATOR"/>
    <property type="match status" value="1"/>
</dbReference>
<dbReference type="OrthoDB" id="9805314at2"/>
<feature type="transmembrane region" description="Helical" evidence="6">
    <location>
        <begin position="86"/>
        <end position="106"/>
    </location>
</feature>
<proteinExistence type="inferred from homology"/>
<keyword evidence="3 6" id="KW-0812">Transmembrane</keyword>
<accession>A0A1I2C9J2</accession>
<reference evidence="7 8" key="1">
    <citation type="submission" date="2016-10" db="EMBL/GenBank/DDBJ databases">
        <authorList>
            <person name="de Groot N.N."/>
        </authorList>
    </citation>
    <scope>NUCLEOTIDE SEQUENCE [LARGE SCALE GENOMIC DNA]</scope>
    <source>
        <strain>GEY</strain>
        <strain evidence="8">DSM 9560</strain>
    </source>
</reference>
<dbReference type="AlphaFoldDB" id="A0A1I2C9J2"/>
<feature type="transmembrane region" description="Helical" evidence="6">
    <location>
        <begin position="49"/>
        <end position="71"/>
    </location>
</feature>
<dbReference type="GO" id="GO:0016020">
    <property type="term" value="C:membrane"/>
    <property type="evidence" value="ECO:0007669"/>
    <property type="project" value="UniProtKB-SubCell"/>
</dbReference>
<dbReference type="PANTHER" id="PTHR30238:SF4">
    <property type="entry name" value="SLL1022 PROTEIN"/>
    <property type="match status" value="1"/>
</dbReference>
<keyword evidence="5 6" id="KW-0472">Membrane</keyword>
<evidence type="ECO:0000313" key="8">
    <source>
        <dbReference type="Proteomes" id="UP000199513"/>
    </source>
</evidence>
<evidence type="ECO:0000256" key="5">
    <source>
        <dbReference type="ARBA" id="ARBA00023136"/>
    </source>
</evidence>
<evidence type="ECO:0000256" key="6">
    <source>
        <dbReference type="SAM" id="Phobius"/>
    </source>
</evidence>
<feature type="transmembrane region" description="Helical" evidence="6">
    <location>
        <begin position="132"/>
        <end position="157"/>
    </location>
</feature>
<evidence type="ECO:0000256" key="4">
    <source>
        <dbReference type="ARBA" id="ARBA00022989"/>
    </source>
</evidence>
<organism evidence="7 8">
    <name type="scientific">Thermoflexibacter ruber</name>
    <dbReference type="NCBI Taxonomy" id="1003"/>
    <lineage>
        <taxon>Bacteria</taxon>
        <taxon>Pseudomonadati</taxon>
        <taxon>Bacteroidota</taxon>
        <taxon>Cytophagia</taxon>
        <taxon>Cytophagales</taxon>
        <taxon>Thermoflexibacteraceae</taxon>
        <taxon>Thermoflexibacter</taxon>
    </lineage>
</organism>
<keyword evidence="4 6" id="KW-1133">Transmembrane helix</keyword>
<dbReference type="STRING" id="1003.SAMN04488541_1004156"/>
<feature type="transmembrane region" description="Helical" evidence="6">
    <location>
        <begin position="193"/>
        <end position="210"/>
    </location>
</feature>
<evidence type="ECO:0000256" key="1">
    <source>
        <dbReference type="ARBA" id="ARBA00004141"/>
    </source>
</evidence>
<evidence type="ECO:0000256" key="2">
    <source>
        <dbReference type="ARBA" id="ARBA00007511"/>
    </source>
</evidence>
<feature type="transmembrane region" description="Helical" evidence="6">
    <location>
        <begin position="12"/>
        <end position="37"/>
    </location>
</feature>
<comment type="subcellular location">
    <subcellularLocation>
        <location evidence="1">Membrane</location>
        <topology evidence="1">Multi-pass membrane protein</topology>
    </subcellularLocation>
</comment>
<dbReference type="Pfam" id="PF03741">
    <property type="entry name" value="TerC"/>
    <property type="match status" value="1"/>
</dbReference>
<dbReference type="Proteomes" id="UP000199513">
    <property type="component" value="Unassembled WGS sequence"/>
</dbReference>
<feature type="transmembrane region" description="Helical" evidence="6">
    <location>
        <begin position="222"/>
        <end position="240"/>
    </location>
</feature>
<dbReference type="InterPro" id="IPR005496">
    <property type="entry name" value="Integral_membrane_TerC"/>
</dbReference>